<dbReference type="EMBL" id="LIAE01006804">
    <property type="protein sequence ID" value="PAV85173.1"/>
    <property type="molecule type" value="Genomic_DNA"/>
</dbReference>
<feature type="compositionally biased region" description="Basic and acidic residues" evidence="1">
    <location>
        <begin position="1"/>
        <end position="19"/>
    </location>
</feature>
<dbReference type="OrthoDB" id="5832592at2759"/>
<proteinExistence type="predicted"/>
<sequence length="223" mass="25592">MANVKRLAERSKDRRKTASEELEVGDGTDGNGNEEGREEQAQEQRKQDDPNSQRQRQRRSLYNQFISTVTRPFSSLGLSRQATGHRFDNIERSTREMAYDIPRQVYRRVRIMADRDVHQYPVFTKSIQYDKVQSRTQGNPWRKHGVVSKLSEIGGTFVPKSTGKNRNKSNIEIAKGSAPPADPRCPAILLNYDPIMRIRYDQTGLGRNFGLALIKKIFKIITP</sequence>
<name>A0A2A2LG47_9BILA</name>
<keyword evidence="3" id="KW-1185">Reference proteome</keyword>
<accession>A0A2A2LG47</accession>
<evidence type="ECO:0000256" key="1">
    <source>
        <dbReference type="SAM" id="MobiDB-lite"/>
    </source>
</evidence>
<comment type="caution">
    <text evidence="2">The sequence shown here is derived from an EMBL/GenBank/DDBJ whole genome shotgun (WGS) entry which is preliminary data.</text>
</comment>
<feature type="compositionally biased region" description="Basic and acidic residues" evidence="1">
    <location>
        <begin position="34"/>
        <end position="51"/>
    </location>
</feature>
<dbReference type="Proteomes" id="UP000218231">
    <property type="component" value="Unassembled WGS sequence"/>
</dbReference>
<organism evidence="2 3">
    <name type="scientific">Diploscapter pachys</name>
    <dbReference type="NCBI Taxonomy" id="2018661"/>
    <lineage>
        <taxon>Eukaryota</taxon>
        <taxon>Metazoa</taxon>
        <taxon>Ecdysozoa</taxon>
        <taxon>Nematoda</taxon>
        <taxon>Chromadorea</taxon>
        <taxon>Rhabditida</taxon>
        <taxon>Rhabditina</taxon>
        <taxon>Rhabditomorpha</taxon>
        <taxon>Rhabditoidea</taxon>
        <taxon>Rhabditidae</taxon>
        <taxon>Diploscapter</taxon>
    </lineage>
</organism>
<evidence type="ECO:0000313" key="3">
    <source>
        <dbReference type="Proteomes" id="UP000218231"/>
    </source>
</evidence>
<dbReference type="AlphaFoldDB" id="A0A2A2LG47"/>
<feature type="region of interest" description="Disordered" evidence="1">
    <location>
        <begin position="1"/>
        <end position="58"/>
    </location>
</feature>
<gene>
    <name evidence="2" type="ORF">WR25_04442</name>
</gene>
<evidence type="ECO:0000313" key="2">
    <source>
        <dbReference type="EMBL" id="PAV85173.1"/>
    </source>
</evidence>
<reference evidence="2 3" key="1">
    <citation type="journal article" date="2017" name="Curr. Biol.">
        <title>Genome architecture and evolution of a unichromosomal asexual nematode.</title>
        <authorList>
            <person name="Fradin H."/>
            <person name="Zegar C."/>
            <person name="Gutwein M."/>
            <person name="Lucas J."/>
            <person name="Kovtun M."/>
            <person name="Corcoran D."/>
            <person name="Baugh L.R."/>
            <person name="Kiontke K."/>
            <person name="Gunsalus K."/>
            <person name="Fitch D.H."/>
            <person name="Piano F."/>
        </authorList>
    </citation>
    <scope>NUCLEOTIDE SEQUENCE [LARGE SCALE GENOMIC DNA]</scope>
    <source>
        <strain evidence="2">PF1309</strain>
    </source>
</reference>
<protein>
    <submittedName>
        <fullName evidence="2">Uncharacterized protein</fullName>
    </submittedName>
</protein>